<protein>
    <recommendedName>
        <fullName evidence="4">PH domain-containing protein</fullName>
    </recommendedName>
</protein>
<name>A0ABW2INA3_9PROT</name>
<evidence type="ECO:0000256" key="1">
    <source>
        <dbReference type="SAM" id="Phobius"/>
    </source>
</evidence>
<keyword evidence="3" id="KW-1185">Reference proteome</keyword>
<sequence>MPTEVFEFKASRLGSFLITIGSVVFAAAGLILWYQHDVPADLKYWMALIGCGAVIVFFIALYRLIFLPVMVRVSPEGLFIKNYDTTIPWEALEIARLVKLENGGEIVEFIPYQPVHDVLSNGKFALGKTANHFAKLPDYAYSMTGVNGSNQDLLRAISVYMQTR</sequence>
<comment type="caution">
    <text evidence="2">The sequence shown here is derived from an EMBL/GenBank/DDBJ whole genome shotgun (WGS) entry which is preliminary data.</text>
</comment>
<evidence type="ECO:0000313" key="3">
    <source>
        <dbReference type="Proteomes" id="UP001596492"/>
    </source>
</evidence>
<feature type="transmembrane region" description="Helical" evidence="1">
    <location>
        <begin position="12"/>
        <end position="33"/>
    </location>
</feature>
<keyword evidence="1" id="KW-0812">Transmembrane</keyword>
<organism evidence="2 3">
    <name type="scientific">Hirschia litorea</name>
    <dbReference type="NCBI Taxonomy" id="1199156"/>
    <lineage>
        <taxon>Bacteria</taxon>
        <taxon>Pseudomonadati</taxon>
        <taxon>Pseudomonadota</taxon>
        <taxon>Alphaproteobacteria</taxon>
        <taxon>Hyphomonadales</taxon>
        <taxon>Hyphomonadaceae</taxon>
        <taxon>Hirschia</taxon>
    </lineage>
</organism>
<evidence type="ECO:0000313" key="2">
    <source>
        <dbReference type="EMBL" id="MFC7292363.1"/>
    </source>
</evidence>
<dbReference type="Proteomes" id="UP001596492">
    <property type="component" value="Unassembled WGS sequence"/>
</dbReference>
<reference evidence="3" key="1">
    <citation type="journal article" date="2019" name="Int. J. Syst. Evol. Microbiol.">
        <title>The Global Catalogue of Microorganisms (GCM) 10K type strain sequencing project: providing services to taxonomists for standard genome sequencing and annotation.</title>
        <authorList>
            <consortium name="The Broad Institute Genomics Platform"/>
            <consortium name="The Broad Institute Genome Sequencing Center for Infectious Disease"/>
            <person name="Wu L."/>
            <person name="Ma J."/>
        </authorList>
    </citation>
    <scope>NUCLEOTIDE SEQUENCE [LARGE SCALE GENOMIC DNA]</scope>
    <source>
        <strain evidence="3">CCUG 51308</strain>
    </source>
</reference>
<accession>A0ABW2INA3</accession>
<keyword evidence="1" id="KW-0472">Membrane</keyword>
<proteinExistence type="predicted"/>
<dbReference type="RefSeq" id="WP_382167736.1">
    <property type="nucleotide sequence ID" value="NZ_JBHTBR010000005.1"/>
</dbReference>
<evidence type="ECO:0008006" key="4">
    <source>
        <dbReference type="Google" id="ProtNLM"/>
    </source>
</evidence>
<gene>
    <name evidence="2" type="ORF">ACFQS8_12095</name>
</gene>
<dbReference type="EMBL" id="JBHTBR010000005">
    <property type="protein sequence ID" value="MFC7292363.1"/>
    <property type="molecule type" value="Genomic_DNA"/>
</dbReference>
<feature type="transmembrane region" description="Helical" evidence="1">
    <location>
        <begin position="45"/>
        <end position="65"/>
    </location>
</feature>
<keyword evidence="1" id="KW-1133">Transmembrane helix</keyword>